<reference evidence="11 12" key="1">
    <citation type="journal article" date="2019" name="Nat. Microbiol.">
        <title>Mediterranean grassland soil C-N compound turnover is dependent on rainfall and depth, and is mediated by genomically divergent microorganisms.</title>
        <authorList>
            <person name="Diamond S."/>
            <person name="Andeer P.F."/>
            <person name="Li Z."/>
            <person name="Crits-Christoph A."/>
            <person name="Burstein D."/>
            <person name="Anantharaman K."/>
            <person name="Lane K.R."/>
            <person name="Thomas B.C."/>
            <person name="Pan C."/>
            <person name="Northen T.R."/>
            <person name="Banfield J.F."/>
        </authorList>
    </citation>
    <scope>NUCLEOTIDE SEQUENCE [LARGE SCALE GENOMIC DNA]</scope>
    <source>
        <strain evidence="11">WS_3</strain>
    </source>
</reference>
<dbReference type="CDD" id="cd00405">
    <property type="entry name" value="PRAI"/>
    <property type="match status" value="1"/>
</dbReference>
<keyword evidence="6 9" id="KW-0822">Tryptophan biosynthesis</keyword>
<dbReference type="EC" id="5.3.1.24" evidence="3 9"/>
<evidence type="ECO:0000256" key="9">
    <source>
        <dbReference type="HAMAP-Rule" id="MF_00135"/>
    </source>
</evidence>
<gene>
    <name evidence="9" type="primary">trpF</name>
    <name evidence="11" type="ORF">E6K73_10250</name>
</gene>
<dbReference type="PANTHER" id="PTHR42894:SF1">
    <property type="entry name" value="N-(5'-PHOSPHORIBOSYL)ANTHRANILATE ISOMERASE"/>
    <property type="match status" value="1"/>
</dbReference>
<dbReference type="InterPro" id="IPR011060">
    <property type="entry name" value="RibuloseP-bd_barrel"/>
</dbReference>
<dbReference type="InterPro" id="IPR044643">
    <property type="entry name" value="TrpF_fam"/>
</dbReference>
<comment type="pathway">
    <text evidence="2 9">Amino-acid biosynthesis; L-tryptophan biosynthesis; L-tryptophan from chorismate: step 3/5.</text>
</comment>
<evidence type="ECO:0000313" key="11">
    <source>
        <dbReference type="EMBL" id="TMQ49262.1"/>
    </source>
</evidence>
<comment type="catalytic activity">
    <reaction evidence="1 9">
        <text>N-(5-phospho-beta-D-ribosyl)anthranilate = 1-(2-carboxyphenylamino)-1-deoxy-D-ribulose 5-phosphate</text>
        <dbReference type="Rhea" id="RHEA:21540"/>
        <dbReference type="ChEBI" id="CHEBI:18277"/>
        <dbReference type="ChEBI" id="CHEBI:58613"/>
        <dbReference type="EC" id="5.3.1.24"/>
    </reaction>
</comment>
<evidence type="ECO:0000256" key="4">
    <source>
        <dbReference type="ARBA" id="ARBA00022272"/>
    </source>
</evidence>
<keyword evidence="7 9" id="KW-0057">Aromatic amino acid biosynthesis</keyword>
<proteinExistence type="inferred from homology"/>
<dbReference type="AlphaFoldDB" id="A0A538SD20"/>
<evidence type="ECO:0000256" key="6">
    <source>
        <dbReference type="ARBA" id="ARBA00022822"/>
    </source>
</evidence>
<dbReference type="GO" id="GO:0004640">
    <property type="term" value="F:phosphoribosylanthranilate isomerase activity"/>
    <property type="evidence" value="ECO:0007669"/>
    <property type="project" value="UniProtKB-UniRule"/>
</dbReference>
<organism evidence="11 12">
    <name type="scientific">Eiseniibacteriota bacterium</name>
    <dbReference type="NCBI Taxonomy" id="2212470"/>
    <lineage>
        <taxon>Bacteria</taxon>
        <taxon>Candidatus Eiseniibacteriota</taxon>
    </lineage>
</organism>
<evidence type="ECO:0000256" key="1">
    <source>
        <dbReference type="ARBA" id="ARBA00001164"/>
    </source>
</evidence>
<feature type="domain" description="N-(5'phosphoribosyl) anthranilate isomerase (PRAI)" evidence="10">
    <location>
        <begin position="9"/>
        <end position="202"/>
    </location>
</feature>
<accession>A0A538SD20</accession>
<evidence type="ECO:0000259" key="10">
    <source>
        <dbReference type="Pfam" id="PF00697"/>
    </source>
</evidence>
<dbReference type="InterPro" id="IPR013785">
    <property type="entry name" value="Aldolase_TIM"/>
</dbReference>
<dbReference type="Gene3D" id="3.20.20.70">
    <property type="entry name" value="Aldolase class I"/>
    <property type="match status" value="1"/>
</dbReference>
<protein>
    <recommendedName>
        <fullName evidence="4 9">N-(5'-phosphoribosyl)anthranilate isomerase</fullName>
        <shortName evidence="9">PRAI</shortName>
        <ecNumber evidence="3 9">5.3.1.24</ecNumber>
    </recommendedName>
</protein>
<evidence type="ECO:0000256" key="5">
    <source>
        <dbReference type="ARBA" id="ARBA00022605"/>
    </source>
</evidence>
<keyword evidence="8 9" id="KW-0413">Isomerase</keyword>
<dbReference type="SUPFAM" id="SSF51366">
    <property type="entry name" value="Ribulose-phoshate binding barrel"/>
    <property type="match status" value="1"/>
</dbReference>
<evidence type="ECO:0000313" key="12">
    <source>
        <dbReference type="Proteomes" id="UP000320184"/>
    </source>
</evidence>
<dbReference type="Proteomes" id="UP000320184">
    <property type="component" value="Unassembled WGS sequence"/>
</dbReference>
<evidence type="ECO:0000256" key="8">
    <source>
        <dbReference type="ARBA" id="ARBA00023235"/>
    </source>
</evidence>
<dbReference type="InterPro" id="IPR001240">
    <property type="entry name" value="PRAI_dom"/>
</dbReference>
<comment type="caution">
    <text evidence="11">The sequence shown here is derived from an EMBL/GenBank/DDBJ whole genome shotgun (WGS) entry which is preliminary data.</text>
</comment>
<comment type="similarity">
    <text evidence="9">Belongs to the TrpF family.</text>
</comment>
<dbReference type="PANTHER" id="PTHR42894">
    <property type="entry name" value="N-(5'-PHOSPHORIBOSYL)ANTHRANILATE ISOMERASE"/>
    <property type="match status" value="1"/>
</dbReference>
<dbReference type="UniPathway" id="UPA00035">
    <property type="reaction ID" value="UER00042"/>
</dbReference>
<dbReference type="HAMAP" id="MF_00135">
    <property type="entry name" value="PRAI"/>
    <property type="match status" value="1"/>
</dbReference>
<keyword evidence="5 9" id="KW-0028">Amino-acid biosynthesis</keyword>
<evidence type="ECO:0000256" key="2">
    <source>
        <dbReference type="ARBA" id="ARBA00004664"/>
    </source>
</evidence>
<dbReference type="Pfam" id="PF00697">
    <property type="entry name" value="PRAI"/>
    <property type="match status" value="1"/>
</dbReference>
<evidence type="ECO:0000256" key="3">
    <source>
        <dbReference type="ARBA" id="ARBA00012572"/>
    </source>
</evidence>
<dbReference type="EMBL" id="VBOT01000125">
    <property type="protein sequence ID" value="TMQ49262.1"/>
    <property type="molecule type" value="Genomic_DNA"/>
</dbReference>
<name>A0A538SD20_UNCEI</name>
<sequence>MTPALHTVVKVCGLTRLADARVAREAGADWLGFVLNGDGPRRIAAERAAEIVAAVPGPVAVAVLVGPHPDEALRLAALASAERLQLHRVDPSSWPEDFPLPVSFAIPVAADGSIIEPLPSERHLVLLDSAHPSLPGGTGESFPWETARIVAASRPVLLAGGLDGDNVAAAIERVLPYGVDASSRLESAPGIKDELRVRRFVAAVRASDERRDAGS</sequence>
<evidence type="ECO:0000256" key="7">
    <source>
        <dbReference type="ARBA" id="ARBA00023141"/>
    </source>
</evidence>
<dbReference type="GO" id="GO:0000162">
    <property type="term" value="P:L-tryptophan biosynthetic process"/>
    <property type="evidence" value="ECO:0007669"/>
    <property type="project" value="UniProtKB-UniRule"/>
</dbReference>